<organism evidence="3 4">
    <name type="scientific">Flavihumibacter petaseus NBRC 106054</name>
    <dbReference type="NCBI Taxonomy" id="1220578"/>
    <lineage>
        <taxon>Bacteria</taxon>
        <taxon>Pseudomonadati</taxon>
        <taxon>Bacteroidota</taxon>
        <taxon>Chitinophagia</taxon>
        <taxon>Chitinophagales</taxon>
        <taxon>Chitinophagaceae</taxon>
        <taxon>Flavihumibacter</taxon>
    </lineage>
</organism>
<dbReference type="STRING" id="1220578.FPE01S_02_06730"/>
<sequence>MKVIITGTTGMVGEGVLLVCLEHPAVTDVLVINRRPLNRQHPRLKELLLADFTRLESVSEQVKGYDACFFCAGVSSVGMDEAKYHALTYDLTLTFAGKLASLQPEMVFTYVSGKHTDSSEKGRTMWARVKGKTENALQRLPFKATYNFRPGLMKPVPGQQNVKSVFRVFLTLYPLFALISPGFTCTLQEVGLAMIHAVSKGYHSPILEVPDIKELAR</sequence>
<dbReference type="AlphaFoldDB" id="A0A0E9N1D3"/>
<evidence type="ECO:0000313" key="4">
    <source>
        <dbReference type="Proteomes" id="UP000033121"/>
    </source>
</evidence>
<protein>
    <recommendedName>
        <fullName evidence="2">NAD-dependent epimerase/dehydratase domain-containing protein</fullName>
    </recommendedName>
</protein>
<gene>
    <name evidence="3" type="ORF">FPE01S_02_06730</name>
</gene>
<dbReference type="PANTHER" id="PTHR14097">
    <property type="entry name" value="OXIDOREDUCTASE HTATIP2"/>
    <property type="match status" value="1"/>
</dbReference>
<dbReference type="SUPFAM" id="SSF51735">
    <property type="entry name" value="NAD(P)-binding Rossmann-fold domains"/>
    <property type="match status" value="1"/>
</dbReference>
<evidence type="ECO:0000313" key="3">
    <source>
        <dbReference type="EMBL" id="GAO43568.1"/>
    </source>
</evidence>
<dbReference type="PANTHER" id="PTHR14097:SF8">
    <property type="entry name" value="NAD(P)-BINDING DOMAIN-CONTAINING PROTEIN"/>
    <property type="match status" value="1"/>
</dbReference>
<reference evidence="3 4" key="1">
    <citation type="submission" date="2015-04" db="EMBL/GenBank/DDBJ databases">
        <title>Whole genome shotgun sequence of Flavihumibacter petaseus NBRC 106054.</title>
        <authorList>
            <person name="Miyazawa S."/>
            <person name="Hosoyama A."/>
            <person name="Hashimoto M."/>
            <person name="Noguchi M."/>
            <person name="Tsuchikane K."/>
            <person name="Ohji S."/>
            <person name="Yamazoe A."/>
            <person name="Ichikawa N."/>
            <person name="Kimura A."/>
            <person name="Fujita N."/>
        </authorList>
    </citation>
    <scope>NUCLEOTIDE SEQUENCE [LARGE SCALE GENOMIC DNA]</scope>
    <source>
        <strain evidence="3 4">NBRC 106054</strain>
    </source>
</reference>
<comment type="caution">
    <text evidence="3">The sequence shown here is derived from an EMBL/GenBank/DDBJ whole genome shotgun (WGS) entry which is preliminary data.</text>
</comment>
<dbReference type="Pfam" id="PF01370">
    <property type="entry name" value="Epimerase"/>
    <property type="match status" value="1"/>
</dbReference>
<feature type="domain" description="NAD-dependent epimerase/dehydratase" evidence="2">
    <location>
        <begin position="3"/>
        <end position="82"/>
    </location>
</feature>
<dbReference type="GO" id="GO:0016020">
    <property type="term" value="C:membrane"/>
    <property type="evidence" value="ECO:0007669"/>
    <property type="project" value="UniProtKB-SubCell"/>
</dbReference>
<comment type="subcellular location">
    <subcellularLocation>
        <location evidence="1">Membrane</location>
    </subcellularLocation>
</comment>
<evidence type="ECO:0000256" key="1">
    <source>
        <dbReference type="ARBA" id="ARBA00004370"/>
    </source>
</evidence>
<keyword evidence="4" id="KW-1185">Reference proteome</keyword>
<dbReference type="OrthoDB" id="9798632at2"/>
<dbReference type="Proteomes" id="UP000033121">
    <property type="component" value="Unassembled WGS sequence"/>
</dbReference>
<dbReference type="InterPro" id="IPR001509">
    <property type="entry name" value="Epimerase_deHydtase"/>
</dbReference>
<proteinExistence type="predicted"/>
<dbReference type="RefSeq" id="WP_046369425.1">
    <property type="nucleotide sequence ID" value="NZ_BBWV01000002.1"/>
</dbReference>
<accession>A0A0E9N1D3</accession>
<dbReference type="InterPro" id="IPR036291">
    <property type="entry name" value="NAD(P)-bd_dom_sf"/>
</dbReference>
<name>A0A0E9N1D3_9BACT</name>
<dbReference type="Gene3D" id="3.40.50.720">
    <property type="entry name" value="NAD(P)-binding Rossmann-like Domain"/>
    <property type="match status" value="1"/>
</dbReference>
<dbReference type="EMBL" id="BBWV01000002">
    <property type="protein sequence ID" value="GAO43568.1"/>
    <property type="molecule type" value="Genomic_DNA"/>
</dbReference>
<evidence type="ECO:0000259" key="2">
    <source>
        <dbReference type="Pfam" id="PF01370"/>
    </source>
</evidence>